<reference evidence="2" key="1">
    <citation type="submission" date="2020-07" db="EMBL/GenBank/DDBJ databases">
        <title>Multicomponent nature underlies the extraordinary mechanical properties of spider dragline silk.</title>
        <authorList>
            <person name="Kono N."/>
            <person name="Nakamura H."/>
            <person name="Mori M."/>
            <person name="Yoshida Y."/>
            <person name="Ohtoshi R."/>
            <person name="Malay A.D."/>
            <person name="Moran D.A.P."/>
            <person name="Tomita M."/>
            <person name="Numata K."/>
            <person name="Arakawa K."/>
        </authorList>
    </citation>
    <scope>NUCLEOTIDE SEQUENCE</scope>
</reference>
<keyword evidence="1" id="KW-1133">Transmembrane helix</keyword>
<proteinExistence type="predicted"/>
<dbReference type="EMBL" id="BMAO01021310">
    <property type="protein sequence ID" value="GFQ73511.1"/>
    <property type="molecule type" value="Genomic_DNA"/>
</dbReference>
<sequence>MGRDLSFLAALLVSSGIWLPLFHLWIFNFLGCYFYWVYSLSLGQIALTVELTFSSPCDSHAVISSPLCPPAASKVVFSSIHFDSLEDVSSPLCPHIAKKVVFSSIHFDSFEDVSSPLCPPAASKVVFSSIHFDSLEDVSSPLCPHTAKKVVFSSIHFDSLEDVSSPLCPPAASKVVFSSIHFDSLEDVSSPLCPHTAKKVVFSSIHFDSLEDVSSPLLQQVRWFSLQCILFLLRTSLDFAFRGLSSPLINQYRRRPSALLLLLPRNCSTLVLSSLVGPSLPSASPCTSRDPTSLETCLSPYHHHFYLLGDKFVYLIYIYFNRFTPISI</sequence>
<keyword evidence="1" id="KW-0472">Membrane</keyword>
<evidence type="ECO:0000256" key="1">
    <source>
        <dbReference type="SAM" id="Phobius"/>
    </source>
</evidence>
<feature type="transmembrane region" description="Helical" evidence="1">
    <location>
        <begin position="7"/>
        <end position="27"/>
    </location>
</feature>
<dbReference type="Proteomes" id="UP000887116">
    <property type="component" value="Unassembled WGS sequence"/>
</dbReference>
<comment type="caution">
    <text evidence="2">The sequence shown here is derived from an EMBL/GenBank/DDBJ whole genome shotgun (WGS) entry which is preliminary data.</text>
</comment>
<protein>
    <submittedName>
        <fullName evidence="2">Uncharacterized protein</fullName>
    </submittedName>
</protein>
<evidence type="ECO:0000313" key="2">
    <source>
        <dbReference type="EMBL" id="GFQ73511.1"/>
    </source>
</evidence>
<organism evidence="2 3">
    <name type="scientific">Trichonephila clavata</name>
    <name type="common">Joro spider</name>
    <name type="synonym">Nephila clavata</name>
    <dbReference type="NCBI Taxonomy" id="2740835"/>
    <lineage>
        <taxon>Eukaryota</taxon>
        <taxon>Metazoa</taxon>
        <taxon>Ecdysozoa</taxon>
        <taxon>Arthropoda</taxon>
        <taxon>Chelicerata</taxon>
        <taxon>Arachnida</taxon>
        <taxon>Araneae</taxon>
        <taxon>Araneomorphae</taxon>
        <taxon>Entelegynae</taxon>
        <taxon>Araneoidea</taxon>
        <taxon>Nephilidae</taxon>
        <taxon>Trichonephila</taxon>
    </lineage>
</organism>
<keyword evidence="3" id="KW-1185">Reference proteome</keyword>
<dbReference type="OrthoDB" id="10585917at2759"/>
<name>A0A8X6F9Q5_TRICU</name>
<gene>
    <name evidence="2" type="ORF">TNCT_606941</name>
</gene>
<accession>A0A8X6F9Q5</accession>
<keyword evidence="1" id="KW-0812">Transmembrane</keyword>
<evidence type="ECO:0000313" key="3">
    <source>
        <dbReference type="Proteomes" id="UP000887116"/>
    </source>
</evidence>
<dbReference type="AlphaFoldDB" id="A0A8X6F9Q5"/>